<comment type="caution">
    <text evidence="2">The sequence shown here is derived from an EMBL/GenBank/DDBJ whole genome shotgun (WGS) entry which is preliminary data.</text>
</comment>
<reference evidence="2 3" key="1">
    <citation type="submission" date="2024-10" db="EMBL/GenBank/DDBJ databases">
        <title>The Natural Products Discovery Center: Release of the First 8490 Sequenced Strains for Exploring Actinobacteria Biosynthetic Diversity.</title>
        <authorList>
            <person name="Kalkreuter E."/>
            <person name="Kautsar S.A."/>
            <person name="Yang D."/>
            <person name="Bader C.D."/>
            <person name="Teijaro C.N."/>
            <person name="Fluegel L."/>
            <person name="Davis C.M."/>
            <person name="Simpson J.R."/>
            <person name="Lauterbach L."/>
            <person name="Steele A.D."/>
            <person name="Gui C."/>
            <person name="Meng S."/>
            <person name="Li G."/>
            <person name="Viehrig K."/>
            <person name="Ye F."/>
            <person name="Su P."/>
            <person name="Kiefer A.F."/>
            <person name="Nichols A."/>
            <person name="Cepeda A.J."/>
            <person name="Yan W."/>
            <person name="Fan B."/>
            <person name="Jiang Y."/>
            <person name="Adhikari A."/>
            <person name="Zheng C.-J."/>
            <person name="Schuster L."/>
            <person name="Cowan T.M."/>
            <person name="Smanski M.J."/>
            <person name="Chevrette M.G."/>
            <person name="De Carvalho L.P.S."/>
            <person name="Shen B."/>
        </authorList>
    </citation>
    <scope>NUCLEOTIDE SEQUENCE [LARGE SCALE GENOMIC DNA]</scope>
    <source>
        <strain evidence="2 3">NPDC020327</strain>
    </source>
</reference>
<feature type="region of interest" description="Disordered" evidence="1">
    <location>
        <begin position="1"/>
        <end position="25"/>
    </location>
</feature>
<name>A0ABW7UR24_9ACTN</name>
<feature type="region of interest" description="Disordered" evidence="1">
    <location>
        <begin position="45"/>
        <end position="85"/>
    </location>
</feature>
<dbReference type="Proteomes" id="UP001611548">
    <property type="component" value="Unassembled WGS sequence"/>
</dbReference>
<organism evidence="2 3">
    <name type="scientific">Streptomyces pathocidini</name>
    <dbReference type="NCBI Taxonomy" id="1650571"/>
    <lineage>
        <taxon>Bacteria</taxon>
        <taxon>Bacillati</taxon>
        <taxon>Actinomycetota</taxon>
        <taxon>Actinomycetes</taxon>
        <taxon>Kitasatosporales</taxon>
        <taxon>Streptomycetaceae</taxon>
        <taxon>Streptomyces</taxon>
    </lineage>
</organism>
<protein>
    <submittedName>
        <fullName evidence="2">Uncharacterized protein</fullName>
    </submittedName>
</protein>
<accession>A0ABW7UR24</accession>
<proteinExistence type="predicted"/>
<keyword evidence="3" id="KW-1185">Reference proteome</keyword>
<dbReference type="RefSeq" id="WP_398717993.1">
    <property type="nucleotide sequence ID" value="NZ_JBIRWE010000001.1"/>
</dbReference>
<evidence type="ECO:0000313" key="2">
    <source>
        <dbReference type="EMBL" id="MFI1963238.1"/>
    </source>
</evidence>
<evidence type="ECO:0000313" key="3">
    <source>
        <dbReference type="Proteomes" id="UP001611548"/>
    </source>
</evidence>
<sequence length="115" mass="11762">MERAAQFTGPRQVELAPHDPSPLPTTTRLAQLNGADVTAVDALDGRPATAGSYGAVRTLRPRCPAGGPSSSSSRPSAGSSPTAGYEGFLTAECRLTGDPVEAVRSVPGFLRRAAA</sequence>
<feature type="compositionally biased region" description="Low complexity" evidence="1">
    <location>
        <begin position="61"/>
        <end position="81"/>
    </location>
</feature>
<dbReference type="EMBL" id="JBIRWE010000001">
    <property type="protein sequence ID" value="MFI1963238.1"/>
    <property type="molecule type" value="Genomic_DNA"/>
</dbReference>
<gene>
    <name evidence="2" type="ORF">ACH429_03720</name>
</gene>
<evidence type="ECO:0000256" key="1">
    <source>
        <dbReference type="SAM" id="MobiDB-lite"/>
    </source>
</evidence>